<dbReference type="RefSeq" id="WP_128557877.1">
    <property type="nucleotide sequence ID" value="NZ_QUAK01000120.1"/>
</dbReference>
<dbReference type="NCBIfam" id="TIGR01409">
    <property type="entry name" value="TAT_signal_seq"/>
    <property type="match status" value="1"/>
</dbReference>
<protein>
    <recommendedName>
        <fullName evidence="4">Glycosyl hydrolase family 32</fullName>
    </recommendedName>
</protein>
<feature type="chain" id="PRO_5039120895" description="Glycosyl hydrolase family 32" evidence="1">
    <location>
        <begin position="35"/>
        <end position="371"/>
    </location>
</feature>
<gene>
    <name evidence="2" type="ORF">DY218_22245</name>
</gene>
<dbReference type="EMBL" id="QUAK01000120">
    <property type="protein sequence ID" value="RFU84386.1"/>
    <property type="molecule type" value="Genomic_DNA"/>
</dbReference>
<evidence type="ECO:0008006" key="4">
    <source>
        <dbReference type="Google" id="ProtNLM"/>
    </source>
</evidence>
<dbReference type="Proteomes" id="UP000263094">
    <property type="component" value="Unassembled WGS sequence"/>
</dbReference>
<organism evidence="2 3">
    <name type="scientific">Streptomyces triticagri</name>
    <dbReference type="NCBI Taxonomy" id="2293568"/>
    <lineage>
        <taxon>Bacteria</taxon>
        <taxon>Bacillati</taxon>
        <taxon>Actinomycetota</taxon>
        <taxon>Actinomycetes</taxon>
        <taxon>Kitasatosporales</taxon>
        <taxon>Streptomycetaceae</taxon>
        <taxon>Streptomyces</taxon>
    </lineage>
</organism>
<name>A0A372M0E9_9ACTN</name>
<dbReference type="InterPro" id="IPR019546">
    <property type="entry name" value="TAT_signal_bac_arc"/>
</dbReference>
<evidence type="ECO:0000313" key="3">
    <source>
        <dbReference type="Proteomes" id="UP000263094"/>
    </source>
</evidence>
<dbReference type="Gene3D" id="2.115.10.20">
    <property type="entry name" value="Glycosyl hydrolase domain, family 43"/>
    <property type="match status" value="2"/>
</dbReference>
<comment type="caution">
    <text evidence="2">The sequence shown here is derived from an EMBL/GenBank/DDBJ whole genome shotgun (WGS) entry which is preliminary data.</text>
</comment>
<evidence type="ECO:0000313" key="2">
    <source>
        <dbReference type="EMBL" id="RFU84386.1"/>
    </source>
</evidence>
<dbReference type="AlphaFoldDB" id="A0A372M0E9"/>
<dbReference type="OrthoDB" id="9759709at2"/>
<accession>A0A372M0E9</accession>
<sequence>MARTPSGLTRRTFLGTTAATGTAALLGSPASASAPTAADAEAWPSYPDGRPVATRRLDAQDAGPVLRHGDGPDRCDIHGARDVWVYRYRGTLYMHYDGAGDEGWLACLATSRNGTDWTKHGPVLELGAPGSDDSKSASYGVTYRAAPGDWHLYYLGTPNASPPPDRVPAFPYLTMKAHGPGPTGPWTKQPDVEPFRPQPDTYYSLTASPGHVVRHRGEYLQFFSASVQDSTSTKRTIGIARTRDLNGPWQPDPEPIVPLDEQIENASLHYEHANDTWFLFTNHVGLDESGEYTDAIWVYWTRDLNQWDARDKAAVLDRTNCAWSPYIMGLPSVVPLHGRLALFYDGRAARDVSHMGRDVGLAWLDLPLCPP</sequence>
<keyword evidence="3" id="KW-1185">Reference proteome</keyword>
<dbReference type="SUPFAM" id="SSF75005">
    <property type="entry name" value="Arabinanase/levansucrase/invertase"/>
    <property type="match status" value="1"/>
</dbReference>
<feature type="signal peptide" evidence="1">
    <location>
        <begin position="1"/>
        <end position="34"/>
    </location>
</feature>
<dbReference type="InterPro" id="IPR006311">
    <property type="entry name" value="TAT_signal"/>
</dbReference>
<keyword evidence="1" id="KW-0732">Signal</keyword>
<evidence type="ECO:0000256" key="1">
    <source>
        <dbReference type="SAM" id="SignalP"/>
    </source>
</evidence>
<dbReference type="PROSITE" id="PS51318">
    <property type="entry name" value="TAT"/>
    <property type="match status" value="1"/>
</dbReference>
<proteinExistence type="predicted"/>
<dbReference type="InterPro" id="IPR023296">
    <property type="entry name" value="Glyco_hydro_beta-prop_sf"/>
</dbReference>
<reference evidence="2 3" key="1">
    <citation type="submission" date="2018-08" db="EMBL/GenBank/DDBJ databases">
        <title>Isolation, diversity and antifungal activity of Actinobacteria from wheat.</title>
        <authorList>
            <person name="Han C."/>
        </authorList>
    </citation>
    <scope>NUCLEOTIDE SEQUENCE [LARGE SCALE GENOMIC DNA]</scope>
    <source>
        <strain evidence="2 3">NEAU-YY421</strain>
    </source>
</reference>